<evidence type="ECO:0000313" key="2">
    <source>
        <dbReference type="EMBL" id="KPV78398.1"/>
    </source>
</evidence>
<sequence length="939" mass="97722">MALAAQDAELFLPGIFDARDLPQHVAHLNIPAVLSLLSTLELARTWAMVLADQFLVHSPHFDLVPRDASFLERLIADDISREGAVRFSVVDLVWRRRIVETQLRAGHLDEAQRSLTAFFTSSTSFFLQVFATEPPVAREHLETFSHAYQAYHDQCVKARQAYLRDQVLRWPFTGLKHNGKIDDDGHALMTLRWAKNVVRLVRRVRDIRQRYEQRNFASPLNSTTSSPRGLATASGAPAAPSNANSGNSQDSLPTPDPSSDGGRAPSSRRGQLATSLRGPEGGAGEVDEVMTPVPAPAPAPAPTIAIDSPAATSSTRKRQLRDSSVQTTPLPPSHSPRRSARLSPSPQPADLASRRRSPRARTRSPAPPSTPAAHLAVPAPASAVADDAETQPPRISPPNRAASAVISSLIERAAQENQARLRRDRRATTAGALGEGGPAASAAEPRCATAGPVEADEACTREIKRPRRSAPAASFAHADDAGFVGPSTSPPAPSSSRALGPTTSGILMPPPPLTARSGPETGRAADAARSSAEDGASRAPAGSSLPSSQDVVPATSSPSQPVPTTQPRTFPHTQPAPSSSQPISPSQPSPSSSTGAIPPLPGYTGSTARSSPGAPTLEAPESAQAQAHVQVLGRHDGAAEEESSLETVEPSPPSQAPIGHGRAALDGLAPGKGAATRLSMQTSSAGVGAPSAPRVLVPDSQSSSGAPPPPPAADAAPSSAPSSTGPAFAVASVVVAAAAGADSQGTGSGSGSGTSGNSSISSAEAQRLVAAVAPFDAYDAQRARAVVEREQQKKDGEDREDDEAPERDDEWMMSQASLGILDDDDDDDDDVEDERDGNGDALRSVSDIDVDELASDGDTTDSQAFSIGGTQPFTQAPPRGATRDVHERRPRRVSLSEVESEGEADEAGFEGGSGGGTDGATDADEMRAIDEFVRRDALE</sequence>
<feature type="region of interest" description="Disordered" evidence="1">
    <location>
        <begin position="782"/>
        <end position="939"/>
    </location>
</feature>
<dbReference type="GeneID" id="28975983"/>
<dbReference type="RefSeq" id="XP_018274447.1">
    <property type="nucleotide sequence ID" value="XM_018415535.1"/>
</dbReference>
<feature type="compositionally biased region" description="Low complexity" evidence="1">
    <location>
        <begin position="469"/>
        <end position="487"/>
    </location>
</feature>
<feature type="compositionally biased region" description="Low complexity" evidence="1">
    <location>
        <begin position="302"/>
        <end position="312"/>
    </location>
</feature>
<feature type="compositionally biased region" description="Low complexity" evidence="1">
    <location>
        <begin position="551"/>
        <end position="567"/>
    </location>
</feature>
<feature type="compositionally biased region" description="Low complexity" evidence="1">
    <location>
        <begin position="575"/>
        <end position="593"/>
    </location>
</feature>
<keyword evidence="3" id="KW-1185">Reference proteome</keyword>
<dbReference type="OrthoDB" id="2528955at2759"/>
<feature type="compositionally biased region" description="Low complexity" evidence="1">
    <location>
        <begin position="428"/>
        <end position="445"/>
    </location>
</feature>
<feature type="compositionally biased region" description="Basic and acidic residues" evidence="1">
    <location>
        <begin position="782"/>
        <end position="797"/>
    </location>
</feature>
<gene>
    <name evidence="2" type="ORF">RHOBADRAFT_50871</name>
</gene>
<feature type="compositionally biased region" description="Acidic residues" evidence="1">
    <location>
        <begin position="821"/>
        <end position="835"/>
    </location>
</feature>
<feature type="compositionally biased region" description="Low complexity" evidence="1">
    <location>
        <begin position="713"/>
        <end position="725"/>
    </location>
</feature>
<feature type="compositionally biased region" description="Basic and acidic residues" evidence="1">
    <location>
        <begin position="924"/>
        <end position="939"/>
    </location>
</feature>
<feature type="region of interest" description="Disordered" evidence="1">
    <location>
        <begin position="740"/>
        <end position="763"/>
    </location>
</feature>
<dbReference type="OMA" id="YLSHTEM"/>
<feature type="compositionally biased region" description="Polar residues" evidence="1">
    <location>
        <begin position="218"/>
        <end position="227"/>
    </location>
</feature>
<feature type="compositionally biased region" description="Low complexity" evidence="1">
    <location>
        <begin position="233"/>
        <end position="248"/>
    </location>
</feature>
<dbReference type="Proteomes" id="UP000053890">
    <property type="component" value="Unassembled WGS sequence"/>
</dbReference>
<feature type="compositionally biased region" description="Acidic residues" evidence="1">
    <location>
        <begin position="848"/>
        <end position="859"/>
    </location>
</feature>
<feature type="compositionally biased region" description="Low complexity" evidence="1">
    <location>
        <begin position="371"/>
        <end position="385"/>
    </location>
</feature>
<proteinExistence type="predicted"/>
<feature type="compositionally biased region" description="Gly residues" evidence="1">
    <location>
        <begin position="909"/>
        <end position="918"/>
    </location>
</feature>
<reference evidence="2 3" key="1">
    <citation type="journal article" date="2015" name="Front. Microbiol.">
        <title>Genome sequence of the plant growth promoting endophytic yeast Rhodotorula graminis WP1.</title>
        <authorList>
            <person name="Firrincieli A."/>
            <person name="Otillar R."/>
            <person name="Salamov A."/>
            <person name="Schmutz J."/>
            <person name="Khan Z."/>
            <person name="Redman R.S."/>
            <person name="Fleck N.D."/>
            <person name="Lindquist E."/>
            <person name="Grigoriev I.V."/>
            <person name="Doty S.L."/>
        </authorList>
    </citation>
    <scope>NUCLEOTIDE SEQUENCE [LARGE SCALE GENOMIC DNA]</scope>
    <source>
        <strain evidence="2 3">WP1</strain>
    </source>
</reference>
<name>A0A194SCE0_RHOGW</name>
<dbReference type="STRING" id="578459.A0A194SCE0"/>
<feature type="compositionally biased region" description="Polar residues" evidence="1">
    <location>
        <begin position="860"/>
        <end position="874"/>
    </location>
</feature>
<accession>A0A194SCE0</accession>
<protein>
    <submittedName>
        <fullName evidence="2">Uncharacterized protein</fullName>
    </submittedName>
</protein>
<organism evidence="2 3">
    <name type="scientific">Rhodotorula graminis (strain WP1)</name>
    <dbReference type="NCBI Taxonomy" id="578459"/>
    <lineage>
        <taxon>Eukaryota</taxon>
        <taxon>Fungi</taxon>
        <taxon>Dikarya</taxon>
        <taxon>Basidiomycota</taxon>
        <taxon>Pucciniomycotina</taxon>
        <taxon>Microbotryomycetes</taxon>
        <taxon>Sporidiobolales</taxon>
        <taxon>Sporidiobolaceae</taxon>
        <taxon>Rhodotorula</taxon>
    </lineage>
</organism>
<dbReference type="EMBL" id="KQ474073">
    <property type="protein sequence ID" value="KPV78398.1"/>
    <property type="molecule type" value="Genomic_DNA"/>
</dbReference>
<feature type="compositionally biased region" description="Acidic residues" evidence="1">
    <location>
        <begin position="898"/>
        <end position="908"/>
    </location>
</feature>
<feature type="region of interest" description="Disordered" evidence="1">
    <location>
        <begin position="218"/>
        <end position="725"/>
    </location>
</feature>
<dbReference type="AlphaFoldDB" id="A0A194SCE0"/>
<evidence type="ECO:0000256" key="1">
    <source>
        <dbReference type="SAM" id="MobiDB-lite"/>
    </source>
</evidence>
<evidence type="ECO:0000313" key="3">
    <source>
        <dbReference type="Proteomes" id="UP000053890"/>
    </source>
</evidence>
<feature type="compositionally biased region" description="Acidic residues" evidence="1">
    <location>
        <begin position="798"/>
        <end position="811"/>
    </location>
</feature>